<name>A0A9W7SY84_9PEZI</name>
<feature type="compositionally biased region" description="Basic and acidic residues" evidence="1">
    <location>
        <begin position="67"/>
        <end position="85"/>
    </location>
</feature>
<reference evidence="2 3" key="1">
    <citation type="journal article" date="2018" name="IMA Fungus">
        <title>IMA Genome-F 10: Nine draft genome sequences of Claviceps purpurea s.lat., including C. arundinis, C. humidiphila, and C. cf. spartinae, pseudomolecules for the pitch canker pathogen Fusarium circinatum, draft genome of Davidsoniella eucalypti, Grosmannia galeiformis, Quambalaria eucalypti, and Teratosphaeria destructans.</title>
        <authorList>
            <person name="Wingfield B.D."/>
            <person name="Liu M."/>
            <person name="Nguyen H.D."/>
            <person name="Lane F.A."/>
            <person name="Morgan S.W."/>
            <person name="De Vos L."/>
            <person name="Wilken P.M."/>
            <person name="Duong T.A."/>
            <person name="Aylward J."/>
            <person name="Coetzee M.P."/>
            <person name="Dadej K."/>
            <person name="De Beer Z.W."/>
            <person name="Findlay W."/>
            <person name="Havenga M."/>
            <person name="Kolarik M."/>
            <person name="Menzies J.G."/>
            <person name="Naidoo K."/>
            <person name="Pochopski O."/>
            <person name="Shoukouhi P."/>
            <person name="Santana Q.C."/>
            <person name="Seifert K.A."/>
            <person name="Soal N."/>
            <person name="Steenkamp E.T."/>
            <person name="Tatham C.T."/>
            <person name="van der Nest M.A."/>
            <person name="Wingfield M.J."/>
        </authorList>
    </citation>
    <scope>NUCLEOTIDE SEQUENCE [LARGE SCALE GENOMIC DNA]</scope>
    <source>
        <strain evidence="2">CMW44962</strain>
    </source>
</reference>
<dbReference type="EMBL" id="RIBY02000447">
    <property type="protein sequence ID" value="KAH9842147.1"/>
    <property type="molecule type" value="Genomic_DNA"/>
</dbReference>
<accession>A0A9W7SY84</accession>
<sequence>MPLRLCRVSYTLTQKIKALKKAKKRSSQSKSRPGKKDKKHSNKSKGKRKHKKGKVYVAKSSDSSNIESKDKQELAEATADYKGEV</sequence>
<keyword evidence="3" id="KW-1185">Reference proteome</keyword>
<feature type="region of interest" description="Disordered" evidence="1">
    <location>
        <begin position="16"/>
        <end position="85"/>
    </location>
</feature>
<reference evidence="2 3" key="2">
    <citation type="journal article" date="2021" name="Curr. Genet.">
        <title>Genetic response to nitrogen starvation in the aggressive Eucalyptus foliar pathogen Teratosphaeria destructans.</title>
        <authorList>
            <person name="Havenga M."/>
            <person name="Wingfield B.D."/>
            <person name="Wingfield M.J."/>
            <person name="Dreyer L.L."/>
            <person name="Roets F."/>
            <person name="Aylward J."/>
        </authorList>
    </citation>
    <scope>NUCLEOTIDE SEQUENCE [LARGE SCALE GENOMIC DNA]</scope>
    <source>
        <strain evidence="2">CMW44962</strain>
    </source>
</reference>
<dbReference type="AlphaFoldDB" id="A0A9W7SY84"/>
<comment type="caution">
    <text evidence="2">The sequence shown here is derived from an EMBL/GenBank/DDBJ whole genome shotgun (WGS) entry which is preliminary data.</text>
</comment>
<evidence type="ECO:0000256" key="1">
    <source>
        <dbReference type="SAM" id="MobiDB-lite"/>
    </source>
</evidence>
<feature type="compositionally biased region" description="Basic residues" evidence="1">
    <location>
        <begin position="17"/>
        <end position="54"/>
    </location>
</feature>
<gene>
    <name evidence="2" type="ORF">Tdes44962_MAKER07656</name>
</gene>
<protein>
    <submittedName>
        <fullName evidence="2">Uncharacterized protein</fullName>
    </submittedName>
</protein>
<evidence type="ECO:0000313" key="3">
    <source>
        <dbReference type="Proteomes" id="UP001138500"/>
    </source>
</evidence>
<dbReference type="Proteomes" id="UP001138500">
    <property type="component" value="Unassembled WGS sequence"/>
</dbReference>
<organism evidence="2 3">
    <name type="scientific">Teratosphaeria destructans</name>
    <dbReference type="NCBI Taxonomy" id="418781"/>
    <lineage>
        <taxon>Eukaryota</taxon>
        <taxon>Fungi</taxon>
        <taxon>Dikarya</taxon>
        <taxon>Ascomycota</taxon>
        <taxon>Pezizomycotina</taxon>
        <taxon>Dothideomycetes</taxon>
        <taxon>Dothideomycetidae</taxon>
        <taxon>Mycosphaerellales</taxon>
        <taxon>Teratosphaeriaceae</taxon>
        <taxon>Teratosphaeria</taxon>
    </lineage>
</organism>
<evidence type="ECO:0000313" key="2">
    <source>
        <dbReference type="EMBL" id="KAH9842147.1"/>
    </source>
</evidence>
<proteinExistence type="predicted"/>